<protein>
    <submittedName>
        <fullName evidence="1">Uncharacterized protein</fullName>
    </submittedName>
</protein>
<accession>A0A8K0X9S3</accession>
<gene>
    <name evidence="1" type="ORF">B0T11DRAFT_272771</name>
</gene>
<organism evidence="1 2">
    <name type="scientific">Plectosphaerella cucumerina</name>
    <dbReference type="NCBI Taxonomy" id="40658"/>
    <lineage>
        <taxon>Eukaryota</taxon>
        <taxon>Fungi</taxon>
        <taxon>Dikarya</taxon>
        <taxon>Ascomycota</taxon>
        <taxon>Pezizomycotina</taxon>
        <taxon>Sordariomycetes</taxon>
        <taxon>Hypocreomycetidae</taxon>
        <taxon>Glomerellales</taxon>
        <taxon>Plectosphaerellaceae</taxon>
        <taxon>Plectosphaerella</taxon>
    </lineage>
</organism>
<dbReference type="EMBL" id="JAGPXD010000001">
    <property type="protein sequence ID" value="KAH7376684.1"/>
    <property type="molecule type" value="Genomic_DNA"/>
</dbReference>
<evidence type="ECO:0000313" key="2">
    <source>
        <dbReference type="Proteomes" id="UP000813385"/>
    </source>
</evidence>
<reference evidence="1" key="1">
    <citation type="journal article" date="2021" name="Nat. Commun.">
        <title>Genetic determinants of endophytism in the Arabidopsis root mycobiome.</title>
        <authorList>
            <person name="Mesny F."/>
            <person name="Miyauchi S."/>
            <person name="Thiergart T."/>
            <person name="Pickel B."/>
            <person name="Atanasova L."/>
            <person name="Karlsson M."/>
            <person name="Huettel B."/>
            <person name="Barry K.W."/>
            <person name="Haridas S."/>
            <person name="Chen C."/>
            <person name="Bauer D."/>
            <person name="Andreopoulos W."/>
            <person name="Pangilinan J."/>
            <person name="LaButti K."/>
            <person name="Riley R."/>
            <person name="Lipzen A."/>
            <person name="Clum A."/>
            <person name="Drula E."/>
            <person name="Henrissat B."/>
            <person name="Kohler A."/>
            <person name="Grigoriev I.V."/>
            <person name="Martin F.M."/>
            <person name="Hacquard S."/>
        </authorList>
    </citation>
    <scope>NUCLEOTIDE SEQUENCE</scope>
    <source>
        <strain evidence="1">MPI-CAGE-AT-0016</strain>
    </source>
</reference>
<comment type="caution">
    <text evidence="1">The sequence shown here is derived from an EMBL/GenBank/DDBJ whole genome shotgun (WGS) entry which is preliminary data.</text>
</comment>
<evidence type="ECO:0000313" key="1">
    <source>
        <dbReference type="EMBL" id="KAH7376684.1"/>
    </source>
</evidence>
<sequence length="220" mass="23894">MEQFRGSGVPIRGLARLVRRASMCGCMNDGGQVETGVGVAGRRGTAGRWNVERGKGGHERDGRKGNTTALNLFLKRAAWPNHRWQCDGRWTMERESRLQVFGLLDSAWSRGLCIAFAAWCSGERNATRSGPRATSQSLPFASPNGFHPFLAPTTACSSRSGCALQRERGQETAHATQSVLLLQRRGTCPRHTTEAVNHGHAAKHSMPGVSGREMGVGLTR</sequence>
<dbReference type="AlphaFoldDB" id="A0A8K0X9S3"/>
<name>A0A8K0X9S3_9PEZI</name>
<proteinExistence type="predicted"/>
<dbReference type="Proteomes" id="UP000813385">
    <property type="component" value="Unassembled WGS sequence"/>
</dbReference>
<keyword evidence="2" id="KW-1185">Reference proteome</keyword>